<proteinExistence type="predicted"/>
<dbReference type="InterPro" id="IPR006461">
    <property type="entry name" value="PLAC_motif_containing"/>
</dbReference>
<gene>
    <name evidence="3" type="ORF">RJ640_002699</name>
</gene>
<feature type="compositionally biased region" description="Polar residues" evidence="1">
    <location>
        <begin position="28"/>
        <end position="41"/>
    </location>
</feature>
<comment type="caution">
    <text evidence="3">The sequence shown here is derived from an EMBL/GenBank/DDBJ whole genome shotgun (WGS) entry which is preliminary data.</text>
</comment>
<dbReference type="NCBIfam" id="TIGR01571">
    <property type="entry name" value="A_thal_Cys_rich"/>
    <property type="match status" value="1"/>
</dbReference>
<keyword evidence="2" id="KW-1133">Transmembrane helix</keyword>
<feature type="transmembrane region" description="Helical" evidence="2">
    <location>
        <begin position="117"/>
        <end position="136"/>
    </location>
</feature>
<evidence type="ECO:0000256" key="1">
    <source>
        <dbReference type="SAM" id="MobiDB-lite"/>
    </source>
</evidence>
<accession>A0AA88RAP1</accession>
<keyword evidence="2" id="KW-0812">Transmembrane</keyword>
<protein>
    <submittedName>
        <fullName evidence="3">Uncharacterized protein</fullName>
    </submittedName>
</protein>
<feature type="region of interest" description="Disordered" evidence="1">
    <location>
        <begin position="23"/>
        <end position="43"/>
    </location>
</feature>
<keyword evidence="2" id="KW-0472">Membrane</keyword>
<name>A0AA88RAP1_9ASTE</name>
<dbReference type="PANTHER" id="PTHR15907">
    <property type="entry name" value="DUF614 FAMILY PROTEIN-RELATED"/>
    <property type="match status" value="1"/>
</dbReference>
<dbReference type="Pfam" id="PF04749">
    <property type="entry name" value="PLAC8"/>
    <property type="match status" value="1"/>
</dbReference>
<feature type="transmembrane region" description="Helical" evidence="2">
    <location>
        <begin position="86"/>
        <end position="105"/>
    </location>
</feature>
<organism evidence="3 4">
    <name type="scientific">Escallonia rubra</name>
    <dbReference type="NCBI Taxonomy" id="112253"/>
    <lineage>
        <taxon>Eukaryota</taxon>
        <taxon>Viridiplantae</taxon>
        <taxon>Streptophyta</taxon>
        <taxon>Embryophyta</taxon>
        <taxon>Tracheophyta</taxon>
        <taxon>Spermatophyta</taxon>
        <taxon>Magnoliopsida</taxon>
        <taxon>eudicotyledons</taxon>
        <taxon>Gunneridae</taxon>
        <taxon>Pentapetalae</taxon>
        <taxon>asterids</taxon>
        <taxon>campanulids</taxon>
        <taxon>Escalloniales</taxon>
        <taxon>Escalloniaceae</taxon>
        <taxon>Escallonia</taxon>
    </lineage>
</organism>
<evidence type="ECO:0000313" key="3">
    <source>
        <dbReference type="EMBL" id="KAK2978426.1"/>
    </source>
</evidence>
<sequence>MLNPNLLMSGPNLNQLQHPLKPIVEGQNKPTSPHNNPSSPKTFGISAANSSSSTAIIRLPTCDGHSSRVLRSLPSSFAMVYRPLRLLLRLLQLLHYILVSMHHLWINCGDPCVVSGALYALITMVTGCGCMYSCFYRSKMRSLYMLPENPCGDCLVYCCCEACALCQEYRELKHGSVRWQENVDRQNRGVAMASVAPPVQGGMNRY</sequence>
<reference evidence="3" key="1">
    <citation type="submission" date="2022-12" db="EMBL/GenBank/DDBJ databases">
        <title>Draft genome assemblies for two species of Escallonia (Escalloniales).</title>
        <authorList>
            <person name="Chanderbali A."/>
            <person name="Dervinis C."/>
            <person name="Anghel I."/>
            <person name="Soltis D."/>
            <person name="Soltis P."/>
            <person name="Zapata F."/>
        </authorList>
    </citation>
    <scope>NUCLEOTIDE SEQUENCE</scope>
    <source>
        <strain evidence="3">UCBG92.1500</strain>
        <tissue evidence="3">Leaf</tissue>
    </source>
</reference>
<dbReference type="Proteomes" id="UP001187471">
    <property type="component" value="Unassembled WGS sequence"/>
</dbReference>
<evidence type="ECO:0000313" key="4">
    <source>
        <dbReference type="Proteomes" id="UP001187471"/>
    </source>
</evidence>
<keyword evidence="4" id="KW-1185">Reference proteome</keyword>
<evidence type="ECO:0000256" key="2">
    <source>
        <dbReference type="SAM" id="Phobius"/>
    </source>
</evidence>
<dbReference type="EMBL" id="JAVXUO010001873">
    <property type="protein sequence ID" value="KAK2978426.1"/>
    <property type="molecule type" value="Genomic_DNA"/>
</dbReference>
<dbReference type="AlphaFoldDB" id="A0AA88RAP1"/>